<accession>A0ABQ5AW48</accession>
<dbReference type="SUPFAM" id="SSF54791">
    <property type="entry name" value="Eukaryotic type KH-domain (KH-domain type I)"/>
    <property type="match status" value="1"/>
</dbReference>
<dbReference type="EMBL" id="BQNB010012618">
    <property type="protein sequence ID" value="GJT05832.1"/>
    <property type="molecule type" value="Genomic_DNA"/>
</dbReference>
<dbReference type="Gene3D" id="3.30.1370.10">
    <property type="entry name" value="K Homology domain, type 1"/>
    <property type="match status" value="1"/>
</dbReference>
<protein>
    <submittedName>
        <fullName evidence="3">Reticulon-like protein B13</fullName>
    </submittedName>
</protein>
<evidence type="ECO:0000259" key="2">
    <source>
        <dbReference type="Pfam" id="PF00013"/>
    </source>
</evidence>
<dbReference type="Pfam" id="PF00013">
    <property type="entry name" value="KH_1"/>
    <property type="match status" value="1"/>
</dbReference>
<reference evidence="3" key="1">
    <citation type="journal article" date="2022" name="Int. J. Mol. Sci.">
        <title>Draft Genome of Tanacetum Coccineum: Genomic Comparison of Closely Related Tanacetum-Family Plants.</title>
        <authorList>
            <person name="Yamashiro T."/>
            <person name="Shiraishi A."/>
            <person name="Nakayama K."/>
            <person name="Satake H."/>
        </authorList>
    </citation>
    <scope>NUCLEOTIDE SEQUENCE</scope>
</reference>
<evidence type="ECO:0000313" key="3">
    <source>
        <dbReference type="EMBL" id="GJT05832.1"/>
    </source>
</evidence>
<gene>
    <name evidence="3" type="ORF">Tco_0840294</name>
</gene>
<dbReference type="InterPro" id="IPR004088">
    <property type="entry name" value="KH_dom_type_1"/>
</dbReference>
<keyword evidence="1" id="KW-0694">RNA-binding</keyword>
<proteinExistence type="predicted"/>
<evidence type="ECO:0000313" key="4">
    <source>
        <dbReference type="Proteomes" id="UP001151760"/>
    </source>
</evidence>
<keyword evidence="4" id="KW-1185">Reference proteome</keyword>
<feature type="non-terminal residue" evidence="3">
    <location>
        <position position="1"/>
    </location>
</feature>
<feature type="domain" description="K Homology" evidence="2">
    <location>
        <begin position="54"/>
        <end position="91"/>
    </location>
</feature>
<organism evidence="3 4">
    <name type="scientific">Tanacetum coccineum</name>
    <dbReference type="NCBI Taxonomy" id="301880"/>
    <lineage>
        <taxon>Eukaryota</taxon>
        <taxon>Viridiplantae</taxon>
        <taxon>Streptophyta</taxon>
        <taxon>Embryophyta</taxon>
        <taxon>Tracheophyta</taxon>
        <taxon>Spermatophyta</taxon>
        <taxon>Magnoliopsida</taxon>
        <taxon>eudicotyledons</taxon>
        <taxon>Gunneridae</taxon>
        <taxon>Pentapetalae</taxon>
        <taxon>asterids</taxon>
        <taxon>campanulids</taxon>
        <taxon>Asterales</taxon>
        <taxon>Asteraceae</taxon>
        <taxon>Asteroideae</taxon>
        <taxon>Anthemideae</taxon>
        <taxon>Anthemidinae</taxon>
        <taxon>Tanacetum</taxon>
    </lineage>
</organism>
<sequence length="144" mass="16110">PFYVPCRPDKQTNLRSKDLLSFCSNGGVEVGIQLLVQAIERTPSMNELNLACWCVIGKAGGTIRTLKNSSGARIQITRDAEADPHSASNQGIVVAMIVPMVWQKYDYKIREHGKRLQKQSNGFYTMIDARVVQKIKSKFNVILV</sequence>
<comment type="caution">
    <text evidence="3">The sequence shown here is derived from an EMBL/GenBank/DDBJ whole genome shotgun (WGS) entry which is preliminary data.</text>
</comment>
<dbReference type="PROSITE" id="PS50084">
    <property type="entry name" value="KH_TYPE_1"/>
    <property type="match status" value="1"/>
</dbReference>
<dbReference type="Proteomes" id="UP001151760">
    <property type="component" value="Unassembled WGS sequence"/>
</dbReference>
<dbReference type="InterPro" id="IPR036612">
    <property type="entry name" value="KH_dom_type_1_sf"/>
</dbReference>
<evidence type="ECO:0000256" key="1">
    <source>
        <dbReference type="PROSITE-ProRule" id="PRU00117"/>
    </source>
</evidence>
<name>A0ABQ5AW48_9ASTR</name>
<reference evidence="3" key="2">
    <citation type="submission" date="2022-01" db="EMBL/GenBank/DDBJ databases">
        <authorList>
            <person name="Yamashiro T."/>
            <person name="Shiraishi A."/>
            <person name="Satake H."/>
            <person name="Nakayama K."/>
        </authorList>
    </citation>
    <scope>NUCLEOTIDE SEQUENCE</scope>
</reference>